<dbReference type="Proteomes" id="UP000199513">
    <property type="component" value="Unassembled WGS sequence"/>
</dbReference>
<sequence length="201" mass="21873">MYAYIQGTLVHKEATLAVIEIAGIAYEIRTPLNVTAHLQVNQSCKLYTYLSIKEDAHTLYGFLDPEEKKLFLHLISVSNVGPSTALMTLSSLSANEIREAIAREDVRTIQSVKGIGAKTAQMIIVELKDKIRKENLQLADGKEASILGEYISSATLQEAINALIALGIAKPAAEKTVQAVVKKHGNNLTVEQIVKYALKAG</sequence>
<dbReference type="InterPro" id="IPR000085">
    <property type="entry name" value="RuvA"/>
</dbReference>
<evidence type="ECO:0000259" key="8">
    <source>
        <dbReference type="Pfam" id="PF07499"/>
    </source>
</evidence>
<evidence type="ECO:0000256" key="6">
    <source>
        <dbReference type="HAMAP-Rule" id="MF_00031"/>
    </source>
</evidence>
<evidence type="ECO:0000259" key="7">
    <source>
        <dbReference type="Pfam" id="PF01330"/>
    </source>
</evidence>
<dbReference type="InterPro" id="IPR013849">
    <property type="entry name" value="DNA_helicase_Holl-junc_RuvA_I"/>
</dbReference>
<dbReference type="InterPro" id="IPR011114">
    <property type="entry name" value="RuvA_C"/>
</dbReference>
<comment type="function">
    <text evidence="6">The RuvA-RuvB-RuvC complex processes Holliday junction (HJ) DNA during genetic recombination and DNA repair, while the RuvA-RuvB complex plays an important role in the rescue of blocked DNA replication forks via replication fork reversal (RFR). RuvA specifically binds to HJ cruciform DNA, conferring on it an open structure. The RuvB hexamer acts as an ATP-dependent pump, pulling dsDNA into and through the RuvAB complex. HJ branch migration allows RuvC to scan DNA until it finds its consensus sequence, where it cleaves and resolves the cruciform DNA.</text>
</comment>
<comment type="caution">
    <text evidence="6">Lacks conserved residue(s) required for the propagation of feature annotation.</text>
</comment>
<dbReference type="GO" id="GO:0006281">
    <property type="term" value="P:DNA repair"/>
    <property type="evidence" value="ECO:0007669"/>
    <property type="project" value="UniProtKB-UniRule"/>
</dbReference>
<keyword evidence="10" id="KW-1185">Reference proteome</keyword>
<keyword evidence="3 6" id="KW-0238">DNA-binding</keyword>
<feature type="region of interest" description="Domain III" evidence="6">
    <location>
        <begin position="151"/>
        <end position="201"/>
    </location>
</feature>
<evidence type="ECO:0000256" key="5">
    <source>
        <dbReference type="ARBA" id="ARBA00023204"/>
    </source>
</evidence>
<dbReference type="InterPro" id="IPR036267">
    <property type="entry name" value="RuvA_C_sf"/>
</dbReference>
<dbReference type="Pfam" id="PF14520">
    <property type="entry name" value="HHH_5"/>
    <property type="match status" value="1"/>
</dbReference>
<dbReference type="SUPFAM" id="SSF47781">
    <property type="entry name" value="RuvA domain 2-like"/>
    <property type="match status" value="1"/>
</dbReference>
<gene>
    <name evidence="6" type="primary">ruvA</name>
    <name evidence="9" type="ORF">SAMN04488541_100958</name>
</gene>
<dbReference type="Gene3D" id="1.10.8.10">
    <property type="entry name" value="DNA helicase RuvA subunit, C-terminal domain"/>
    <property type="match status" value="1"/>
</dbReference>
<dbReference type="GO" id="GO:0006310">
    <property type="term" value="P:DNA recombination"/>
    <property type="evidence" value="ECO:0007669"/>
    <property type="project" value="UniProtKB-UniRule"/>
</dbReference>
<comment type="subunit">
    <text evidence="6">Homotetramer. Forms an RuvA(8)-RuvB(12)-Holliday junction (HJ) complex. HJ DNA is sandwiched between 2 RuvA tetramers; dsDNA enters through RuvA and exits via RuvB. An RuvB hexamer assembles on each DNA strand where it exits the tetramer. Each RuvB hexamer is contacted by two RuvA subunits (via domain III) on 2 adjacent RuvB subunits; this complex drives branch migration. In the full resolvosome a probable DNA-RuvA(4)-RuvB(12)-RuvC(2) complex forms which resolves the HJ.</text>
</comment>
<dbReference type="CDD" id="cd14332">
    <property type="entry name" value="UBA_RuvA_C"/>
    <property type="match status" value="1"/>
</dbReference>
<evidence type="ECO:0000313" key="10">
    <source>
        <dbReference type="Proteomes" id="UP000199513"/>
    </source>
</evidence>
<proteinExistence type="inferred from homology"/>
<keyword evidence="9" id="KW-0378">Hydrolase</keyword>
<keyword evidence="9" id="KW-0547">Nucleotide-binding</keyword>
<name>A0A1I2E9R4_9BACT</name>
<comment type="subcellular location">
    <subcellularLocation>
        <location evidence="6">Cytoplasm</location>
    </subcellularLocation>
</comment>
<dbReference type="SUPFAM" id="SSF50249">
    <property type="entry name" value="Nucleic acid-binding proteins"/>
    <property type="match status" value="1"/>
</dbReference>
<dbReference type="GO" id="GO:0000400">
    <property type="term" value="F:four-way junction DNA binding"/>
    <property type="evidence" value="ECO:0007669"/>
    <property type="project" value="UniProtKB-UniRule"/>
</dbReference>
<dbReference type="Pfam" id="PF01330">
    <property type="entry name" value="RuvA_N"/>
    <property type="match status" value="1"/>
</dbReference>
<dbReference type="Pfam" id="PF07499">
    <property type="entry name" value="RuvA_C"/>
    <property type="match status" value="1"/>
</dbReference>
<dbReference type="Gene3D" id="1.10.150.20">
    <property type="entry name" value="5' to 3' exonuclease, C-terminal subdomain"/>
    <property type="match status" value="1"/>
</dbReference>
<dbReference type="HAMAP" id="MF_00031">
    <property type="entry name" value="DNA_HJ_migration_RuvA"/>
    <property type="match status" value="1"/>
</dbReference>
<keyword evidence="1 6" id="KW-0963">Cytoplasm</keyword>
<evidence type="ECO:0000256" key="2">
    <source>
        <dbReference type="ARBA" id="ARBA00022763"/>
    </source>
</evidence>
<comment type="domain">
    <text evidence="6">Has three domains with a flexible linker between the domains II and III and assumes an 'L' shape. Domain III is highly mobile and contacts RuvB.</text>
</comment>
<reference evidence="10" key="1">
    <citation type="submission" date="2016-10" db="EMBL/GenBank/DDBJ databases">
        <authorList>
            <person name="Varghese N."/>
            <person name="Submissions S."/>
        </authorList>
    </citation>
    <scope>NUCLEOTIDE SEQUENCE [LARGE SCALE GENOMIC DNA]</scope>
    <source>
        <strain>GEY</strain>
        <strain evidence="10">DSM 9560</strain>
    </source>
</reference>
<keyword evidence="4 6" id="KW-0233">DNA recombination</keyword>
<dbReference type="GO" id="GO:0009378">
    <property type="term" value="F:four-way junction helicase activity"/>
    <property type="evidence" value="ECO:0007669"/>
    <property type="project" value="InterPro"/>
</dbReference>
<dbReference type="GO" id="GO:0009379">
    <property type="term" value="C:Holliday junction helicase complex"/>
    <property type="evidence" value="ECO:0007669"/>
    <property type="project" value="InterPro"/>
</dbReference>
<keyword evidence="5 6" id="KW-0234">DNA repair</keyword>
<dbReference type="SUPFAM" id="SSF46929">
    <property type="entry name" value="DNA helicase RuvA subunit, C-terminal domain"/>
    <property type="match status" value="1"/>
</dbReference>
<dbReference type="InterPro" id="IPR012340">
    <property type="entry name" value="NA-bd_OB-fold"/>
</dbReference>
<dbReference type="RefSeq" id="WP_091542176.1">
    <property type="nucleotide sequence ID" value="NZ_FONY01000009.1"/>
</dbReference>
<protein>
    <recommendedName>
        <fullName evidence="6">Holliday junction branch migration complex subunit RuvA</fullName>
    </recommendedName>
</protein>
<dbReference type="EMBL" id="FONY01000009">
    <property type="protein sequence ID" value="SFE89228.1"/>
    <property type="molecule type" value="Genomic_DNA"/>
</dbReference>
<comment type="similarity">
    <text evidence="6">Belongs to the RuvA family.</text>
</comment>
<keyword evidence="2 6" id="KW-0227">DNA damage</keyword>
<dbReference type="GO" id="GO:0048476">
    <property type="term" value="C:Holliday junction resolvase complex"/>
    <property type="evidence" value="ECO:0007669"/>
    <property type="project" value="UniProtKB-UniRule"/>
</dbReference>
<dbReference type="InterPro" id="IPR010994">
    <property type="entry name" value="RuvA_2-like"/>
</dbReference>
<dbReference type="GO" id="GO:0005524">
    <property type="term" value="F:ATP binding"/>
    <property type="evidence" value="ECO:0007669"/>
    <property type="project" value="InterPro"/>
</dbReference>
<keyword evidence="9" id="KW-0347">Helicase</keyword>
<dbReference type="NCBIfam" id="TIGR00084">
    <property type="entry name" value="ruvA"/>
    <property type="match status" value="1"/>
</dbReference>
<organism evidence="9 10">
    <name type="scientific">Thermoflexibacter ruber</name>
    <dbReference type="NCBI Taxonomy" id="1003"/>
    <lineage>
        <taxon>Bacteria</taxon>
        <taxon>Pseudomonadati</taxon>
        <taxon>Bacteroidota</taxon>
        <taxon>Cytophagia</taxon>
        <taxon>Cytophagales</taxon>
        <taxon>Thermoflexibacteraceae</taxon>
        <taxon>Thermoflexibacter</taxon>
    </lineage>
</organism>
<evidence type="ECO:0000256" key="1">
    <source>
        <dbReference type="ARBA" id="ARBA00022490"/>
    </source>
</evidence>
<feature type="domain" description="Holliday junction DNA helicase RuvA C-terminal" evidence="8">
    <location>
        <begin position="156"/>
        <end position="200"/>
    </location>
</feature>
<accession>A0A1I2E9R4</accession>
<dbReference type="OrthoDB" id="5293449at2"/>
<feature type="domain" description="DNA helicase Holliday junction RuvA type" evidence="7">
    <location>
        <begin position="1"/>
        <end position="61"/>
    </location>
</feature>
<evidence type="ECO:0000256" key="4">
    <source>
        <dbReference type="ARBA" id="ARBA00023172"/>
    </source>
</evidence>
<dbReference type="STRING" id="1003.SAMN04488541_100958"/>
<dbReference type="Gene3D" id="2.40.50.140">
    <property type="entry name" value="Nucleic acid-binding proteins"/>
    <property type="match status" value="1"/>
</dbReference>
<dbReference type="AlphaFoldDB" id="A0A1I2E9R4"/>
<dbReference type="GO" id="GO:0005737">
    <property type="term" value="C:cytoplasm"/>
    <property type="evidence" value="ECO:0007669"/>
    <property type="project" value="UniProtKB-SubCell"/>
</dbReference>
<keyword evidence="9" id="KW-0067">ATP-binding</keyword>
<evidence type="ECO:0000256" key="3">
    <source>
        <dbReference type="ARBA" id="ARBA00023125"/>
    </source>
</evidence>
<evidence type="ECO:0000313" key="9">
    <source>
        <dbReference type="EMBL" id="SFE89228.1"/>
    </source>
</evidence>